<organism evidence="2 3">
    <name type="scientific">Paractinoplanes toevensis</name>
    <dbReference type="NCBI Taxonomy" id="571911"/>
    <lineage>
        <taxon>Bacteria</taxon>
        <taxon>Bacillati</taxon>
        <taxon>Actinomycetota</taxon>
        <taxon>Actinomycetes</taxon>
        <taxon>Micromonosporales</taxon>
        <taxon>Micromonosporaceae</taxon>
        <taxon>Paractinoplanes</taxon>
    </lineage>
</organism>
<gene>
    <name evidence="2" type="ORF">Ato02nite_049890</name>
</gene>
<dbReference type="PROSITE" id="PS50043">
    <property type="entry name" value="HTH_LUXR_2"/>
    <property type="match status" value="1"/>
</dbReference>
<accession>A0A919TE61</accession>
<dbReference type="SMART" id="SM00421">
    <property type="entry name" value="HTH_LUXR"/>
    <property type="match status" value="1"/>
</dbReference>
<sequence length="800" mass="86197">MEQTRLDPELRSPHGCHSYFTEGVVGSDTRSGKSIADGNLPPWDIEPFVGRDDVLTAACSLLDDARLVCLTGPGGIGKTRLALRAASAMGGAAVDGAWIIDFAGFDGRDDRSPERLYAHVALALGIRQHGPTDLGVLVGYLRSRRALLILDSCEYLLPQLRDLATQLLQATPNLQILATSRQVLGIYGERALTVPPLSKADSVSLFTQVAIAAGAPPTALADTTALSRLCHQLDGLPLAIRLAAVKTRSLSLPELIDRLNDRFRLLTDSTRAIDDRHSTLSKVVDLSYDMCTDNEQRVWARASVFVAPFDLLAAEAVVAGPDIDPGTLVDLITGLVDKSVITVDTTTSPARYTMLGTLREYGRRQLDAVGEASAVQARHRDHYRRFLEHAVRTWLSREELTILADVRRELPDVLAAIDHSITDDDLAAARALSRDLVRSRAPFFMGFLSLAGAYLRRVITASNPTPADPQDAADLAATIAAAAWIAATQGHRDDARTLLDSADSLLSSHQLPALAPVLFARGGGDTLLTGDRNAIGLLAEARARFAEPATVGDKHMTTMMWSIAHAFAGDIDDAEQSSRDYLNEAEQAGAPWAISWALWASALAALQGGRLKHATKDIGRCLELQRSMDDQWGQTWSIELCAWIIAARLGDAPDPTAEAHRAAWLLGAARARQQKLGVDLTGLRPLAKGHAHAHTLLSPFLSNSAVEQIAQGGEQAHHDAVDVALGGRIPRRLNTTATDTLTERESQVAKLIAEGFTSPKISEQLNISTRTVDAHIRNIMGKLGVHTRAAIVARLDRGVS</sequence>
<proteinExistence type="predicted"/>
<name>A0A919TE61_9ACTN</name>
<dbReference type="InterPro" id="IPR016032">
    <property type="entry name" value="Sig_transdc_resp-reg_C-effctor"/>
</dbReference>
<comment type="caution">
    <text evidence="2">The sequence shown here is derived from an EMBL/GenBank/DDBJ whole genome shotgun (WGS) entry which is preliminary data.</text>
</comment>
<evidence type="ECO:0000313" key="2">
    <source>
        <dbReference type="EMBL" id="GIM93196.1"/>
    </source>
</evidence>
<dbReference type="EMBL" id="BOQN01000064">
    <property type="protein sequence ID" value="GIM93196.1"/>
    <property type="molecule type" value="Genomic_DNA"/>
</dbReference>
<dbReference type="PANTHER" id="PTHR47691">
    <property type="entry name" value="REGULATOR-RELATED"/>
    <property type="match status" value="1"/>
</dbReference>
<dbReference type="CDD" id="cd06170">
    <property type="entry name" value="LuxR_C_like"/>
    <property type="match status" value="1"/>
</dbReference>
<feature type="domain" description="HTH luxR-type" evidence="1">
    <location>
        <begin position="734"/>
        <end position="799"/>
    </location>
</feature>
<dbReference type="Pfam" id="PF25872">
    <property type="entry name" value="HTH_77"/>
    <property type="match status" value="1"/>
</dbReference>
<dbReference type="SUPFAM" id="SSF52540">
    <property type="entry name" value="P-loop containing nucleoside triphosphate hydrolases"/>
    <property type="match status" value="1"/>
</dbReference>
<dbReference type="Pfam" id="PF00196">
    <property type="entry name" value="GerE"/>
    <property type="match status" value="1"/>
</dbReference>
<protein>
    <recommendedName>
        <fullName evidence="1">HTH luxR-type domain-containing protein</fullName>
    </recommendedName>
</protein>
<dbReference type="SUPFAM" id="SSF46894">
    <property type="entry name" value="C-terminal effector domain of the bipartite response regulators"/>
    <property type="match status" value="1"/>
</dbReference>
<evidence type="ECO:0000313" key="3">
    <source>
        <dbReference type="Proteomes" id="UP000677082"/>
    </source>
</evidence>
<dbReference type="Gene3D" id="3.40.50.300">
    <property type="entry name" value="P-loop containing nucleotide triphosphate hydrolases"/>
    <property type="match status" value="1"/>
</dbReference>
<dbReference type="PANTHER" id="PTHR47691:SF3">
    <property type="entry name" value="HTH-TYPE TRANSCRIPTIONAL REGULATOR RV0890C-RELATED"/>
    <property type="match status" value="1"/>
</dbReference>
<dbReference type="PROSITE" id="PS00622">
    <property type="entry name" value="HTH_LUXR_1"/>
    <property type="match status" value="1"/>
</dbReference>
<dbReference type="PRINTS" id="PR00364">
    <property type="entry name" value="DISEASERSIST"/>
</dbReference>
<dbReference type="InterPro" id="IPR027417">
    <property type="entry name" value="P-loop_NTPase"/>
</dbReference>
<keyword evidence="3" id="KW-1185">Reference proteome</keyword>
<evidence type="ECO:0000259" key="1">
    <source>
        <dbReference type="PROSITE" id="PS50043"/>
    </source>
</evidence>
<dbReference type="Gene3D" id="1.10.10.10">
    <property type="entry name" value="Winged helix-like DNA-binding domain superfamily/Winged helix DNA-binding domain"/>
    <property type="match status" value="1"/>
</dbReference>
<dbReference type="InterPro" id="IPR000792">
    <property type="entry name" value="Tscrpt_reg_LuxR_C"/>
</dbReference>
<dbReference type="GO" id="GO:0006355">
    <property type="term" value="P:regulation of DNA-templated transcription"/>
    <property type="evidence" value="ECO:0007669"/>
    <property type="project" value="InterPro"/>
</dbReference>
<dbReference type="AlphaFoldDB" id="A0A919TE61"/>
<dbReference type="Proteomes" id="UP000677082">
    <property type="component" value="Unassembled WGS sequence"/>
</dbReference>
<dbReference type="GO" id="GO:0003677">
    <property type="term" value="F:DNA binding"/>
    <property type="evidence" value="ECO:0007669"/>
    <property type="project" value="InterPro"/>
</dbReference>
<dbReference type="RefSeq" id="WP_213009025.1">
    <property type="nucleotide sequence ID" value="NZ_BOQN01000064.1"/>
</dbReference>
<reference evidence="2 3" key="1">
    <citation type="submission" date="2021-03" db="EMBL/GenBank/DDBJ databases">
        <title>Whole genome shotgun sequence of Actinoplanes toevensis NBRC 105298.</title>
        <authorList>
            <person name="Komaki H."/>
            <person name="Tamura T."/>
        </authorList>
    </citation>
    <scope>NUCLEOTIDE SEQUENCE [LARGE SCALE GENOMIC DNA]</scope>
    <source>
        <strain evidence="2 3">NBRC 105298</strain>
    </source>
</reference>
<dbReference type="InterPro" id="IPR058852">
    <property type="entry name" value="HTH_77"/>
</dbReference>
<dbReference type="PRINTS" id="PR00038">
    <property type="entry name" value="HTHLUXR"/>
</dbReference>
<dbReference type="InterPro" id="IPR036388">
    <property type="entry name" value="WH-like_DNA-bd_sf"/>
</dbReference>